<accession>M7NLK5</accession>
<dbReference type="NCBIfam" id="NF003727">
    <property type="entry name" value="PRK05330.1"/>
    <property type="match status" value="1"/>
</dbReference>
<evidence type="ECO:0000256" key="3">
    <source>
        <dbReference type="ARBA" id="ARBA00011738"/>
    </source>
</evidence>
<dbReference type="GO" id="GO:0006782">
    <property type="term" value="P:protoporphyrinogen IX biosynthetic process"/>
    <property type="evidence" value="ECO:0007669"/>
    <property type="project" value="UniProtKB-UniPathway"/>
</dbReference>
<dbReference type="InterPro" id="IPR018375">
    <property type="entry name" value="Coprogen_oxidase_CS"/>
</dbReference>
<comment type="subunit">
    <text evidence="3">Homodimer.</text>
</comment>
<dbReference type="eggNOG" id="KOG1518">
    <property type="taxonomic scope" value="Eukaryota"/>
</dbReference>
<comment type="similarity">
    <text evidence="2">Belongs to the aerobic coproporphyrinogen-III oxidase family.</text>
</comment>
<dbReference type="InterPro" id="IPR036406">
    <property type="entry name" value="Coprogen_oxidase_aer_sf"/>
</dbReference>
<dbReference type="UniPathway" id="UPA00251">
    <property type="reaction ID" value="UER00322"/>
</dbReference>
<dbReference type="OrthoDB" id="15318at2759"/>
<evidence type="ECO:0000256" key="5">
    <source>
        <dbReference type="ARBA" id="ARBA00023002"/>
    </source>
</evidence>
<dbReference type="PROSITE" id="PS01021">
    <property type="entry name" value="COPROGEN_OXIDASE"/>
    <property type="match status" value="1"/>
</dbReference>
<proteinExistence type="inferred from homology"/>
<dbReference type="AlphaFoldDB" id="M7NLK5"/>
<gene>
    <name evidence="7" type="ORF">PNEG_03517</name>
</gene>
<dbReference type="RefSeq" id="XP_007875609.1">
    <property type="nucleotide sequence ID" value="XM_007877418.1"/>
</dbReference>
<evidence type="ECO:0000313" key="7">
    <source>
        <dbReference type="EMBL" id="EMR08077.1"/>
    </source>
</evidence>
<sequence length="417" mass="48915">MNLQYLSVRYRYWFLHHPALIPLYLKECSFFSIKKISSLSICTLKSFPRLKYHICSGKGYFTKNCSIWGSGFTWIVVGGVFIYLNQNKKNAIQCQACTEQDATVDKSDIDEDSIFFRMHEFSSAKQIEIVKVLETLESKKFSCDVWKKDGIVGKSCVLQNGDVFEKAGVNISKVQKMLHPSAIEKIRKNHQCLKDVENITKFSICGLSLILHPHNPMAPSVHMNYRYIEVDNMNGSPKIWWFGGGSDLSPAYLFDEDAIYFHRTYKTVCDHYDKQYYPKFKKWCDEYFFIKHRKECRGIGGIFFDDLDDKDPEEIFSFVKDCLNAFLPSYIPVILRRKDMHFTPDEKLFQQIRRGRYVEFNLMYDRGTLFGLNIPESRVESILISLPLTSSWIYQYDLKDPREKQLTEVLKNPKEWV</sequence>
<keyword evidence="8" id="KW-1185">Reference proteome</keyword>
<evidence type="ECO:0000313" key="8">
    <source>
        <dbReference type="Proteomes" id="UP000011958"/>
    </source>
</evidence>
<dbReference type="Pfam" id="PF01218">
    <property type="entry name" value="Coprogen_oxidas"/>
    <property type="match status" value="1"/>
</dbReference>
<dbReference type="InterPro" id="IPR001260">
    <property type="entry name" value="Coprogen_oxidase_aer"/>
</dbReference>
<dbReference type="EMBL" id="AFWA02000016">
    <property type="protein sequence ID" value="EMR08077.1"/>
    <property type="molecule type" value="Genomic_DNA"/>
</dbReference>
<protein>
    <recommendedName>
        <fullName evidence="4">coproporphyrinogen oxidase</fullName>
        <ecNumber evidence="4">1.3.3.3</ecNumber>
    </recommendedName>
</protein>
<dbReference type="GO" id="GO:0004109">
    <property type="term" value="F:coproporphyrinogen oxidase activity"/>
    <property type="evidence" value="ECO:0007669"/>
    <property type="project" value="UniProtKB-EC"/>
</dbReference>
<dbReference type="Gene3D" id="3.40.1500.10">
    <property type="entry name" value="Coproporphyrinogen III oxidase, aerobic"/>
    <property type="match status" value="1"/>
</dbReference>
<evidence type="ECO:0000256" key="6">
    <source>
        <dbReference type="ARBA" id="ARBA00023244"/>
    </source>
</evidence>
<dbReference type="VEuPathDB" id="FungiDB:PNEG_03517"/>
<dbReference type="EC" id="1.3.3.3" evidence="4"/>
<dbReference type="OMA" id="NTPYTEQ"/>
<reference evidence="8" key="1">
    <citation type="journal article" date="2016" name="Nat. Commun.">
        <title>Genome analysis of three Pneumocystis species reveals adaptation mechanisms to life exclusively in mammalian hosts.</title>
        <authorList>
            <person name="Ma L."/>
            <person name="Chen Z."/>
            <person name="Huang D.W."/>
            <person name="Kutty G."/>
            <person name="Ishihara M."/>
            <person name="Wang H."/>
            <person name="Abouelleil A."/>
            <person name="Bishop L."/>
            <person name="Davey E."/>
            <person name="Deng R."/>
            <person name="Deng X."/>
            <person name="Fan L."/>
            <person name="Fantoni G."/>
            <person name="Fitzgerald M."/>
            <person name="Gogineni E."/>
            <person name="Goldberg J.M."/>
            <person name="Handley G."/>
            <person name="Hu X."/>
            <person name="Huber C."/>
            <person name="Jiao X."/>
            <person name="Jones K."/>
            <person name="Levin J.Z."/>
            <person name="Liu Y."/>
            <person name="Macdonald P."/>
            <person name="Melnikov A."/>
            <person name="Raley C."/>
            <person name="Sassi M."/>
            <person name="Sherman B.T."/>
            <person name="Song X."/>
            <person name="Sykes S."/>
            <person name="Tran B."/>
            <person name="Walsh L."/>
            <person name="Xia Y."/>
            <person name="Yang J."/>
            <person name="Young S."/>
            <person name="Zeng Q."/>
            <person name="Zheng X."/>
            <person name="Stephens R."/>
            <person name="Nusbaum C."/>
            <person name="Birren B.W."/>
            <person name="Azadi P."/>
            <person name="Lempicki R.A."/>
            <person name="Cuomo C.A."/>
            <person name="Kovacs J.A."/>
        </authorList>
    </citation>
    <scope>NUCLEOTIDE SEQUENCE [LARGE SCALE GENOMIC DNA]</scope>
    <source>
        <strain evidence="8">B123</strain>
    </source>
</reference>
<dbReference type="HOGENOM" id="CLU_026169_0_0_1"/>
<comment type="pathway">
    <text evidence="1">Porphyrin-containing compound metabolism; protoporphyrin-IX biosynthesis; protoporphyrinogen-IX from coproporphyrinogen-III (O2 route): step 1/1.</text>
</comment>
<organism evidence="7 8">
    <name type="scientific">Pneumocystis murina (strain B123)</name>
    <name type="common">Mouse pneumocystis pneumonia agent</name>
    <name type="synonym">Pneumocystis carinii f. sp. muris</name>
    <dbReference type="NCBI Taxonomy" id="1069680"/>
    <lineage>
        <taxon>Eukaryota</taxon>
        <taxon>Fungi</taxon>
        <taxon>Dikarya</taxon>
        <taxon>Ascomycota</taxon>
        <taxon>Taphrinomycotina</taxon>
        <taxon>Pneumocystomycetes</taxon>
        <taxon>Pneumocystaceae</taxon>
        <taxon>Pneumocystis</taxon>
    </lineage>
</organism>
<evidence type="ECO:0000256" key="4">
    <source>
        <dbReference type="ARBA" id="ARBA00012869"/>
    </source>
</evidence>
<evidence type="ECO:0000256" key="2">
    <source>
        <dbReference type="ARBA" id="ARBA00010644"/>
    </source>
</evidence>
<name>M7NLK5_PNEMU</name>
<dbReference type="STRING" id="1069680.M7NLK5"/>
<keyword evidence="5" id="KW-0560">Oxidoreductase</keyword>
<comment type="caution">
    <text evidence="7">The sequence shown here is derived from an EMBL/GenBank/DDBJ whole genome shotgun (WGS) entry which is preliminary data.</text>
</comment>
<dbReference type="PRINTS" id="PR00073">
    <property type="entry name" value="COPRGNOXDASE"/>
</dbReference>
<dbReference type="PANTHER" id="PTHR10755:SF0">
    <property type="entry name" value="OXYGEN-DEPENDENT COPROPORPHYRINOGEN-III OXIDASE, MITOCHONDRIAL"/>
    <property type="match status" value="1"/>
</dbReference>
<dbReference type="Proteomes" id="UP000011958">
    <property type="component" value="Unassembled WGS sequence"/>
</dbReference>
<keyword evidence="6" id="KW-0627">Porphyrin biosynthesis</keyword>
<dbReference type="GO" id="GO:0005829">
    <property type="term" value="C:cytosol"/>
    <property type="evidence" value="ECO:0007669"/>
    <property type="project" value="EnsemblFungi"/>
</dbReference>
<dbReference type="GeneID" id="19897204"/>
<evidence type="ECO:0000256" key="1">
    <source>
        <dbReference type="ARBA" id="ARBA00005168"/>
    </source>
</evidence>
<dbReference type="SUPFAM" id="SSF102886">
    <property type="entry name" value="Coproporphyrinogen III oxidase"/>
    <property type="match status" value="1"/>
</dbReference>
<dbReference type="PANTHER" id="PTHR10755">
    <property type="entry name" value="COPROPORPHYRINOGEN III OXIDASE, MITOCHONDRIAL"/>
    <property type="match status" value="1"/>
</dbReference>